<dbReference type="AlphaFoldDB" id="A0A8D8UZS8"/>
<dbReference type="EMBL" id="HBUF01352225">
    <property type="protein sequence ID" value="CAG6714774.1"/>
    <property type="molecule type" value="Transcribed_RNA"/>
</dbReference>
<evidence type="ECO:0000313" key="1">
    <source>
        <dbReference type="EMBL" id="CAG6714774.1"/>
    </source>
</evidence>
<reference evidence="1" key="1">
    <citation type="submission" date="2021-05" db="EMBL/GenBank/DDBJ databases">
        <authorList>
            <person name="Alioto T."/>
            <person name="Alioto T."/>
            <person name="Gomez Garrido J."/>
        </authorList>
    </citation>
    <scope>NUCLEOTIDE SEQUENCE</scope>
</reference>
<organism evidence="1">
    <name type="scientific">Cacopsylla melanoneura</name>
    <dbReference type="NCBI Taxonomy" id="428564"/>
    <lineage>
        <taxon>Eukaryota</taxon>
        <taxon>Metazoa</taxon>
        <taxon>Ecdysozoa</taxon>
        <taxon>Arthropoda</taxon>
        <taxon>Hexapoda</taxon>
        <taxon>Insecta</taxon>
        <taxon>Pterygota</taxon>
        <taxon>Neoptera</taxon>
        <taxon>Paraneoptera</taxon>
        <taxon>Hemiptera</taxon>
        <taxon>Sternorrhyncha</taxon>
        <taxon>Psylloidea</taxon>
        <taxon>Psyllidae</taxon>
        <taxon>Psyllinae</taxon>
        <taxon>Cacopsylla</taxon>
    </lineage>
</organism>
<name>A0A8D8UZS8_9HEMI</name>
<sequence length="213" mass="23490">MFHPCQKSGRGGTDCEQFSSTSFTQGDVPFPPGIKLFIHAFTGCDTTSALFWQGKMKMLDVLTKNPSLFDGATAFLNRDPTHEDKASASNKCLVALYGGGEDDSLHALRYKTFVRSAASAKVHLARLPPTEEAAAQHSYRTFHQVQKWLRVNLEPTNWGWKSSHQGLIPVMSTKEPAPLTLLKFLSCSCKKGCTGRNCTCQRAGLKRSALCKF</sequence>
<protein>
    <submittedName>
        <fullName evidence="1">Uncharacterized protein</fullName>
    </submittedName>
</protein>
<proteinExistence type="predicted"/>
<dbReference type="PANTHER" id="PTHR46704:SF1">
    <property type="entry name" value="TELOMERE LENGTH REGULATION PROTEIN TEL2 HOMOLOG"/>
    <property type="match status" value="1"/>
</dbReference>
<accession>A0A8D8UZS8</accession>
<dbReference type="PANTHER" id="PTHR46704">
    <property type="entry name" value="CXC DOMAIN-CONTAINING PROTEIN-RELATED"/>
    <property type="match status" value="1"/>
</dbReference>